<comment type="similarity">
    <text evidence="1">Belongs to the ABC transporter superfamily.</text>
</comment>
<gene>
    <name evidence="6" type="ORF">KDY119_00198</name>
</gene>
<evidence type="ECO:0000256" key="3">
    <source>
        <dbReference type="ARBA" id="ARBA00022741"/>
    </source>
</evidence>
<evidence type="ECO:0000313" key="7">
    <source>
        <dbReference type="Proteomes" id="UP000326702"/>
    </source>
</evidence>
<dbReference type="InterPro" id="IPR050319">
    <property type="entry name" value="ABC_transp_ATP-bind"/>
</dbReference>
<accession>A0A5P9Q5Q5</accession>
<reference evidence="6 7" key="1">
    <citation type="submission" date="2019-10" db="EMBL/GenBank/DDBJ databases">
        <title>Genome sequence of Luteimicrobium xylanilyticum HY-24.</title>
        <authorList>
            <person name="Kim D.Y."/>
            <person name="Park H.-Y."/>
        </authorList>
    </citation>
    <scope>NUCLEOTIDE SEQUENCE [LARGE SCALE GENOMIC DNA]</scope>
    <source>
        <strain evidence="6 7">HY-24</strain>
    </source>
</reference>
<keyword evidence="6" id="KW-0449">Lipoprotein</keyword>
<dbReference type="PANTHER" id="PTHR43776:SF7">
    <property type="entry name" value="D,D-DIPEPTIDE TRANSPORT ATP-BINDING PROTEIN DDPF-RELATED"/>
    <property type="match status" value="1"/>
</dbReference>
<dbReference type="InterPro" id="IPR017871">
    <property type="entry name" value="ABC_transporter-like_CS"/>
</dbReference>
<dbReference type="GO" id="GO:0016887">
    <property type="term" value="F:ATP hydrolysis activity"/>
    <property type="evidence" value="ECO:0007669"/>
    <property type="project" value="InterPro"/>
</dbReference>
<dbReference type="KEGG" id="lxl:KDY119_00198"/>
<dbReference type="PANTHER" id="PTHR43776">
    <property type="entry name" value="TRANSPORT ATP-BINDING PROTEIN"/>
    <property type="match status" value="1"/>
</dbReference>
<keyword evidence="2" id="KW-0813">Transport</keyword>
<dbReference type="SMART" id="SM00382">
    <property type="entry name" value="AAA"/>
    <property type="match status" value="1"/>
</dbReference>
<dbReference type="PIRSF" id="PIRSF037116">
    <property type="entry name" value="CP_lyase_PhnK"/>
    <property type="match status" value="1"/>
</dbReference>
<keyword evidence="4 6" id="KW-0067">ATP-binding</keyword>
<dbReference type="Pfam" id="PF00005">
    <property type="entry name" value="ABC_tran"/>
    <property type="match status" value="1"/>
</dbReference>
<evidence type="ECO:0000259" key="5">
    <source>
        <dbReference type="PROSITE" id="PS50893"/>
    </source>
</evidence>
<dbReference type="InterPro" id="IPR003439">
    <property type="entry name" value="ABC_transporter-like_ATP-bd"/>
</dbReference>
<dbReference type="Pfam" id="PF08352">
    <property type="entry name" value="oligo_HPY"/>
    <property type="match status" value="1"/>
</dbReference>
<dbReference type="InterPro" id="IPR013563">
    <property type="entry name" value="Oligopep_ABC_C"/>
</dbReference>
<dbReference type="GO" id="GO:0005524">
    <property type="term" value="F:ATP binding"/>
    <property type="evidence" value="ECO:0007669"/>
    <property type="project" value="UniProtKB-KW"/>
</dbReference>
<dbReference type="Proteomes" id="UP000326702">
    <property type="component" value="Chromosome"/>
</dbReference>
<dbReference type="PROSITE" id="PS00211">
    <property type="entry name" value="ABC_TRANSPORTER_1"/>
    <property type="match status" value="1"/>
</dbReference>
<dbReference type="GO" id="GO:0015833">
    <property type="term" value="P:peptide transport"/>
    <property type="evidence" value="ECO:0007669"/>
    <property type="project" value="InterPro"/>
</dbReference>
<evidence type="ECO:0000256" key="1">
    <source>
        <dbReference type="ARBA" id="ARBA00005417"/>
    </source>
</evidence>
<feature type="domain" description="ABC transporter" evidence="5">
    <location>
        <begin position="10"/>
        <end position="253"/>
    </location>
</feature>
<dbReference type="AlphaFoldDB" id="A0A5P9Q5Q5"/>
<evidence type="ECO:0000256" key="4">
    <source>
        <dbReference type="ARBA" id="ARBA00022840"/>
    </source>
</evidence>
<dbReference type="FunFam" id="3.40.50.300:FF:000016">
    <property type="entry name" value="Oligopeptide ABC transporter ATP-binding component"/>
    <property type="match status" value="1"/>
</dbReference>
<sequence length="285" mass="31595">MTQMPAHPLLYVQDLVKTFGSGSRAHTAVDRVSFALAEGEVLGLVGESGSGKSTTLRCLMGLETPDAGDLDYDRIDLRKPSRTQRRRFRREVQLVFQDPYSSLDPRMTVGQILAEPLVVSGACPARERRDRVVETLELVDLGAEHLGRHPRDFSGGQRQRIAIARALVVRPRVLVCDEPVSALDVSVQAQVLNLLKDMQSRLGLSVLFVAHDLAVVRYLCDRVVVLRDGRVVETGTREEIYTRPREEYTRTLLEAVPRLDPAGERARRAVRLARAASQGAAQPVA</sequence>
<keyword evidence="7" id="KW-1185">Reference proteome</keyword>
<dbReference type="InterPro" id="IPR027417">
    <property type="entry name" value="P-loop_NTPase"/>
</dbReference>
<dbReference type="SUPFAM" id="SSF52540">
    <property type="entry name" value="P-loop containing nucleoside triphosphate hydrolases"/>
    <property type="match status" value="1"/>
</dbReference>
<dbReference type="InterPro" id="IPR003593">
    <property type="entry name" value="AAA+_ATPase"/>
</dbReference>
<keyword evidence="3" id="KW-0547">Nucleotide-binding</keyword>
<name>A0A5P9Q5Q5_9MICO</name>
<dbReference type="PROSITE" id="PS50893">
    <property type="entry name" value="ABC_TRANSPORTER_2"/>
    <property type="match status" value="1"/>
</dbReference>
<organism evidence="6 7">
    <name type="scientific">Luteimicrobium xylanilyticum</name>
    <dbReference type="NCBI Taxonomy" id="1133546"/>
    <lineage>
        <taxon>Bacteria</taxon>
        <taxon>Bacillati</taxon>
        <taxon>Actinomycetota</taxon>
        <taxon>Actinomycetes</taxon>
        <taxon>Micrococcales</taxon>
        <taxon>Luteimicrobium</taxon>
    </lineage>
</organism>
<proteinExistence type="inferred from homology"/>
<dbReference type="EMBL" id="CP045529">
    <property type="protein sequence ID" value="QFU96711.1"/>
    <property type="molecule type" value="Genomic_DNA"/>
</dbReference>
<protein>
    <submittedName>
        <fullName evidence="6">Lipoprotein-releasing system ATP-binding protein LolD</fullName>
    </submittedName>
</protein>
<dbReference type="CDD" id="cd03257">
    <property type="entry name" value="ABC_NikE_OppD_transporters"/>
    <property type="match status" value="1"/>
</dbReference>
<dbReference type="Gene3D" id="3.40.50.300">
    <property type="entry name" value="P-loop containing nucleotide triphosphate hydrolases"/>
    <property type="match status" value="1"/>
</dbReference>
<dbReference type="GO" id="GO:0055085">
    <property type="term" value="P:transmembrane transport"/>
    <property type="evidence" value="ECO:0007669"/>
    <property type="project" value="UniProtKB-ARBA"/>
</dbReference>
<evidence type="ECO:0000256" key="2">
    <source>
        <dbReference type="ARBA" id="ARBA00022448"/>
    </source>
</evidence>
<evidence type="ECO:0000313" key="6">
    <source>
        <dbReference type="EMBL" id="QFU96711.1"/>
    </source>
</evidence>
<dbReference type="InterPro" id="IPR012700">
    <property type="entry name" value="PhnK"/>
</dbReference>